<feature type="region of interest" description="Disordered" evidence="1">
    <location>
        <begin position="1"/>
        <end position="28"/>
    </location>
</feature>
<feature type="region of interest" description="Disordered" evidence="1">
    <location>
        <begin position="106"/>
        <end position="165"/>
    </location>
</feature>
<protein>
    <submittedName>
        <fullName evidence="3">Uncharacterized protein LOC120255358</fullName>
    </submittedName>
</protein>
<gene>
    <name evidence="3" type="primary">LOC120255358</name>
</gene>
<feature type="compositionally biased region" description="Basic and acidic residues" evidence="1">
    <location>
        <begin position="226"/>
        <end position="237"/>
    </location>
</feature>
<evidence type="ECO:0000313" key="2">
    <source>
        <dbReference type="Proteomes" id="UP001515500"/>
    </source>
</evidence>
<dbReference type="PANTHER" id="PTHR33095">
    <property type="entry name" value="OS07G0619500 PROTEIN"/>
    <property type="match status" value="1"/>
</dbReference>
<feature type="compositionally biased region" description="Low complexity" evidence="1">
    <location>
        <begin position="238"/>
        <end position="249"/>
    </location>
</feature>
<dbReference type="Pfam" id="PF07816">
    <property type="entry name" value="DUF1645"/>
    <property type="match status" value="1"/>
</dbReference>
<keyword evidence="2" id="KW-1185">Reference proteome</keyword>
<dbReference type="PANTHER" id="PTHR33095:SF81">
    <property type="entry name" value="OS07G0619500 PROTEIN"/>
    <property type="match status" value="1"/>
</dbReference>
<name>A0AB40AX75_DIOCR</name>
<proteinExistence type="predicted"/>
<evidence type="ECO:0000313" key="3">
    <source>
        <dbReference type="RefSeq" id="XP_039119129.1"/>
    </source>
</evidence>
<organism evidence="2 3">
    <name type="scientific">Dioscorea cayennensis subsp. rotundata</name>
    <name type="common">White Guinea yam</name>
    <name type="synonym">Dioscorea rotundata</name>
    <dbReference type="NCBI Taxonomy" id="55577"/>
    <lineage>
        <taxon>Eukaryota</taxon>
        <taxon>Viridiplantae</taxon>
        <taxon>Streptophyta</taxon>
        <taxon>Embryophyta</taxon>
        <taxon>Tracheophyta</taxon>
        <taxon>Spermatophyta</taxon>
        <taxon>Magnoliopsida</taxon>
        <taxon>Liliopsida</taxon>
        <taxon>Dioscoreales</taxon>
        <taxon>Dioscoreaceae</taxon>
        <taxon>Dioscorea</taxon>
    </lineage>
</organism>
<feature type="compositionally biased region" description="Polar residues" evidence="1">
    <location>
        <begin position="108"/>
        <end position="124"/>
    </location>
</feature>
<sequence length="307" mass="33840">MEVVAAMPPEKNFHTETASSTPYVSAPSSPRAGGFDYLYHYTSAPASPTRITAIYSLNYQPDEHDHDHFPVEDNDFEFNFSGQLQKGALPPELTAADELFEAGKFKTTMKQPKSPQSHSRTSVNDFRRDNQRAKSNSSRARSLSPLRNQVPSRKDNSTYISSSSSSKSSSIVSFLRNAGNGSKKWRLKDLLLFRSASEGRVTGRGSKDPLRKYTAISPPLPTKRSSKGDDSKGDDSKSSSFRSTDSGGSVRKGSVSPHELHYTTNRAASEELKKKTPLPYRQGLFGCLRFNPAVTAISRSFNNQSLS</sequence>
<dbReference type="AlphaFoldDB" id="A0AB40AX75"/>
<feature type="region of interest" description="Disordered" evidence="1">
    <location>
        <begin position="199"/>
        <end position="275"/>
    </location>
</feature>
<dbReference type="InterPro" id="IPR012442">
    <property type="entry name" value="DUF1645_plant"/>
</dbReference>
<dbReference type="GeneID" id="120255358"/>
<dbReference type="RefSeq" id="XP_039119129.1">
    <property type="nucleotide sequence ID" value="XM_039263195.1"/>
</dbReference>
<feature type="compositionally biased region" description="Polar residues" evidence="1">
    <location>
        <begin position="133"/>
        <end position="151"/>
    </location>
</feature>
<evidence type="ECO:0000256" key="1">
    <source>
        <dbReference type="SAM" id="MobiDB-lite"/>
    </source>
</evidence>
<reference evidence="3" key="1">
    <citation type="submission" date="2025-08" db="UniProtKB">
        <authorList>
            <consortium name="RefSeq"/>
        </authorList>
    </citation>
    <scope>IDENTIFICATION</scope>
</reference>
<dbReference type="Proteomes" id="UP001515500">
    <property type="component" value="Unplaced"/>
</dbReference>
<accession>A0AB40AX75</accession>
<feature type="compositionally biased region" description="Polar residues" evidence="1">
    <location>
        <begin position="15"/>
        <end position="28"/>
    </location>
</feature>